<feature type="signal peptide" evidence="1">
    <location>
        <begin position="1"/>
        <end position="18"/>
    </location>
</feature>
<feature type="chain" id="PRO_5021439930" evidence="1">
    <location>
        <begin position="19"/>
        <end position="271"/>
    </location>
</feature>
<comment type="caution">
    <text evidence="2">The sequence shown here is derived from an EMBL/GenBank/DDBJ whole genome shotgun (WGS) entry which is preliminary data.</text>
</comment>
<reference evidence="2 3" key="1">
    <citation type="submission" date="2019-03" db="EMBL/GenBank/DDBJ databases">
        <title>Draft Genome Sequence of Duganella callidus sp. nov., a Novel Duganella Species Isolated from Cultivated Soil.</title>
        <authorList>
            <person name="Raths R."/>
            <person name="Peta V."/>
            <person name="Bucking H."/>
        </authorList>
    </citation>
    <scope>NUCLEOTIDE SEQUENCE [LARGE SCALE GENOMIC DNA]</scope>
    <source>
        <strain evidence="2 3">DN04</strain>
    </source>
</reference>
<gene>
    <name evidence="2" type="ORF">E4L98_14630</name>
</gene>
<name>A0A4Y9SDC4_9BURK</name>
<keyword evidence="1" id="KW-0732">Signal</keyword>
<keyword evidence="3" id="KW-1185">Reference proteome</keyword>
<sequence length="271" mass="29918">MRTIFLLALLLATASAHAAPTQPALRAELLAMRDADQAVRQHFDPQKGYAEADLPNLKRLKEIVGQYGWPTVAMVDQDGADAAWLLAQHADRDIKFQRQVLELMQPLIAQGQASLKNYAYLYDRTHDPQRYGTQGQCVSREEWQPFEVEDPAGLAKRRTQAGLIPMEQYLAGFKPICADSYDPNVAAVDRKAMLSEAADVSVGDGGIQVARTSLRTPEELLAFIQANKILKVRLHIDSPAADYETIGKVIYGLQRAGVMLEFVETGKPDAG</sequence>
<evidence type="ECO:0000313" key="3">
    <source>
        <dbReference type="Proteomes" id="UP000297729"/>
    </source>
</evidence>
<dbReference type="EMBL" id="SPVG01000146">
    <property type="protein sequence ID" value="TFW20720.1"/>
    <property type="molecule type" value="Genomic_DNA"/>
</dbReference>
<dbReference type="RefSeq" id="WP_135202288.1">
    <property type="nucleotide sequence ID" value="NZ_SPVG01000146.1"/>
</dbReference>
<dbReference type="OrthoDB" id="7446297at2"/>
<dbReference type="Proteomes" id="UP000297729">
    <property type="component" value="Unassembled WGS sequence"/>
</dbReference>
<dbReference type="InterPro" id="IPR046732">
    <property type="entry name" value="DUF6624"/>
</dbReference>
<protein>
    <submittedName>
        <fullName evidence="2">Uncharacterized protein</fullName>
    </submittedName>
</protein>
<dbReference type="Pfam" id="PF20329">
    <property type="entry name" value="DUF6624"/>
    <property type="match status" value="1"/>
</dbReference>
<evidence type="ECO:0000313" key="2">
    <source>
        <dbReference type="EMBL" id="TFW20720.1"/>
    </source>
</evidence>
<organism evidence="2 3">
    <name type="scientific">Duganella callida</name>
    <dbReference type="NCBI Taxonomy" id="2561932"/>
    <lineage>
        <taxon>Bacteria</taxon>
        <taxon>Pseudomonadati</taxon>
        <taxon>Pseudomonadota</taxon>
        <taxon>Betaproteobacteria</taxon>
        <taxon>Burkholderiales</taxon>
        <taxon>Oxalobacteraceae</taxon>
        <taxon>Telluria group</taxon>
        <taxon>Duganella</taxon>
    </lineage>
</organism>
<dbReference type="AlphaFoldDB" id="A0A4Y9SDC4"/>
<proteinExistence type="predicted"/>
<accession>A0A4Y9SDC4</accession>
<evidence type="ECO:0000256" key="1">
    <source>
        <dbReference type="SAM" id="SignalP"/>
    </source>
</evidence>